<feature type="chain" id="PRO_5036976280" description="Surface antigen domain-containing protein" evidence="2">
    <location>
        <begin position="23"/>
        <end position="201"/>
    </location>
</feature>
<dbReference type="PROSITE" id="PS51257">
    <property type="entry name" value="PROKAR_LIPOPROTEIN"/>
    <property type="match status" value="1"/>
</dbReference>
<reference evidence="3" key="1">
    <citation type="journal article" date="2014" name="Int. J. Syst. Evol. Microbiol.">
        <title>Complete genome sequence of Corynebacterium casei LMG S-19264T (=DSM 44701T), isolated from a smear-ripened cheese.</title>
        <authorList>
            <consortium name="US DOE Joint Genome Institute (JGI-PGF)"/>
            <person name="Walter F."/>
            <person name="Albersmeier A."/>
            <person name="Kalinowski J."/>
            <person name="Ruckert C."/>
        </authorList>
    </citation>
    <scope>NUCLEOTIDE SEQUENCE</scope>
    <source>
        <strain evidence="3">KCTC 22164</strain>
    </source>
</reference>
<keyword evidence="4" id="KW-1185">Reference proteome</keyword>
<feature type="compositionally biased region" description="Low complexity" evidence="1">
    <location>
        <begin position="128"/>
        <end position="137"/>
    </location>
</feature>
<protein>
    <recommendedName>
        <fullName evidence="5">Surface antigen domain-containing protein</fullName>
    </recommendedName>
</protein>
<name>A0A918MWN8_9ALTE</name>
<keyword evidence="2" id="KW-0732">Signal</keyword>
<sequence length="201" mass="21425">MSKRRALAVSSLSLCLSLVLSGCESTGLSQTLQDYGLPVPNQNDDASTGKKILAGISGCAVGGAVAYYGSKYVGDKLRDKGYNYTDEEVKKATMVIAGLGCVIGGKVALNIVKNMDEESKRAQEAAWEKAQQQSKAQNTRTPQAWQTETHAGTVEIVNPVSTDDGRECATRKNYITSDAGTAEQYIPVCKNSDGSYEAVEV</sequence>
<proteinExistence type="predicted"/>
<dbReference type="AlphaFoldDB" id="A0A918MWN8"/>
<feature type="region of interest" description="Disordered" evidence="1">
    <location>
        <begin position="122"/>
        <end position="150"/>
    </location>
</feature>
<reference evidence="3" key="2">
    <citation type="submission" date="2020-09" db="EMBL/GenBank/DDBJ databases">
        <authorList>
            <person name="Sun Q."/>
            <person name="Kim S."/>
        </authorList>
    </citation>
    <scope>NUCLEOTIDE SEQUENCE</scope>
    <source>
        <strain evidence="3">KCTC 22164</strain>
    </source>
</reference>
<feature type="signal peptide" evidence="2">
    <location>
        <begin position="1"/>
        <end position="22"/>
    </location>
</feature>
<gene>
    <name evidence="3" type="ORF">GCM10007391_08580</name>
</gene>
<comment type="caution">
    <text evidence="3">The sequence shown here is derived from an EMBL/GenBank/DDBJ whole genome shotgun (WGS) entry which is preliminary data.</text>
</comment>
<accession>A0A918MWN8</accession>
<dbReference type="EMBL" id="BMXP01000002">
    <property type="protein sequence ID" value="GGW78294.1"/>
    <property type="molecule type" value="Genomic_DNA"/>
</dbReference>
<evidence type="ECO:0000313" key="4">
    <source>
        <dbReference type="Proteomes" id="UP000631300"/>
    </source>
</evidence>
<evidence type="ECO:0008006" key="5">
    <source>
        <dbReference type="Google" id="ProtNLM"/>
    </source>
</evidence>
<dbReference type="RefSeq" id="WP_189403871.1">
    <property type="nucleotide sequence ID" value="NZ_BMXP01000002.1"/>
</dbReference>
<organism evidence="3 4">
    <name type="scientific">Alteromonas halophila</name>
    <dbReference type="NCBI Taxonomy" id="516698"/>
    <lineage>
        <taxon>Bacteria</taxon>
        <taxon>Pseudomonadati</taxon>
        <taxon>Pseudomonadota</taxon>
        <taxon>Gammaproteobacteria</taxon>
        <taxon>Alteromonadales</taxon>
        <taxon>Alteromonadaceae</taxon>
        <taxon>Alteromonas/Salinimonas group</taxon>
        <taxon>Alteromonas</taxon>
    </lineage>
</organism>
<feature type="compositionally biased region" description="Polar residues" evidence="1">
    <location>
        <begin position="138"/>
        <end position="150"/>
    </location>
</feature>
<evidence type="ECO:0000313" key="3">
    <source>
        <dbReference type="EMBL" id="GGW78294.1"/>
    </source>
</evidence>
<evidence type="ECO:0000256" key="1">
    <source>
        <dbReference type="SAM" id="MobiDB-lite"/>
    </source>
</evidence>
<dbReference type="Proteomes" id="UP000631300">
    <property type="component" value="Unassembled WGS sequence"/>
</dbReference>
<evidence type="ECO:0000256" key="2">
    <source>
        <dbReference type="SAM" id="SignalP"/>
    </source>
</evidence>